<accession>A0A8T2B3P1</accession>
<keyword evidence="2" id="KW-1185">Reference proteome</keyword>
<protein>
    <submittedName>
        <fullName evidence="1">Uncharacterized protein</fullName>
    </submittedName>
</protein>
<dbReference type="EMBL" id="JAEFBJ010000008">
    <property type="protein sequence ID" value="KAG7581395.1"/>
    <property type="molecule type" value="Genomic_DNA"/>
</dbReference>
<reference evidence="1 2" key="1">
    <citation type="submission" date="2020-12" db="EMBL/GenBank/DDBJ databases">
        <title>Concerted genomic and epigenomic changes stabilize Arabidopsis allopolyploids.</title>
        <authorList>
            <person name="Chen Z."/>
        </authorList>
    </citation>
    <scope>NUCLEOTIDE SEQUENCE [LARGE SCALE GENOMIC DNA]</scope>
    <source>
        <strain evidence="1">As9502</strain>
        <tissue evidence="1">Leaf</tissue>
    </source>
</reference>
<gene>
    <name evidence="1" type="ORF">ISN44_As08g010830</name>
</gene>
<evidence type="ECO:0000313" key="1">
    <source>
        <dbReference type="EMBL" id="KAG7581395.1"/>
    </source>
</evidence>
<dbReference type="Proteomes" id="UP000694251">
    <property type="component" value="Chromosome 8"/>
</dbReference>
<dbReference type="AlphaFoldDB" id="A0A8T2B3P1"/>
<proteinExistence type="predicted"/>
<sequence>MLFRSRVCLPLVSGEMAGSSWVVSQKPSPLLPSTLLASLGLKLPPEPIFKPPPLSPPKPPDPPDPPPGRSCLEALVTISSYHSPPLLHHAALAGISLDRGQICTLFSEQPRLPLPPLPFNLTSEGLVSITLLCIVQWYRTYPLLVLIYLSMRFVPQYEDFTLIRLDQSYVGMVVMSLIGSRHLCRQSLAIVGSGFGVNLLVSGYLSDHFYGESDLPCIEDGVRLVLTFFVAKDGGEVEVLCDKTSQPLQQLVQKIEEHQDTFACLPNAFWMSMSSCYGMEWFMEEPLMASIHHGSSFRPVVSYALVAEELALKTAICAALAVGVSRLAYFSNWQELPLLLNVGGHTFAVDDILDDIRRMKTKFFHFPFFMCLSFENSSVACIFSSFYGV</sequence>
<name>A0A8T2B3P1_ARASU</name>
<comment type="caution">
    <text evidence="1">The sequence shown here is derived from an EMBL/GenBank/DDBJ whole genome shotgun (WGS) entry which is preliminary data.</text>
</comment>
<organism evidence="1 2">
    <name type="scientific">Arabidopsis suecica</name>
    <name type="common">Swedish thale-cress</name>
    <name type="synonym">Cardaminopsis suecica</name>
    <dbReference type="NCBI Taxonomy" id="45249"/>
    <lineage>
        <taxon>Eukaryota</taxon>
        <taxon>Viridiplantae</taxon>
        <taxon>Streptophyta</taxon>
        <taxon>Embryophyta</taxon>
        <taxon>Tracheophyta</taxon>
        <taxon>Spermatophyta</taxon>
        <taxon>Magnoliopsida</taxon>
        <taxon>eudicotyledons</taxon>
        <taxon>Gunneridae</taxon>
        <taxon>Pentapetalae</taxon>
        <taxon>rosids</taxon>
        <taxon>malvids</taxon>
        <taxon>Brassicales</taxon>
        <taxon>Brassicaceae</taxon>
        <taxon>Camelineae</taxon>
        <taxon>Arabidopsis</taxon>
    </lineage>
</organism>
<evidence type="ECO:0000313" key="2">
    <source>
        <dbReference type="Proteomes" id="UP000694251"/>
    </source>
</evidence>